<dbReference type="GO" id="GO:0004497">
    <property type="term" value="F:monooxygenase activity"/>
    <property type="evidence" value="ECO:0007669"/>
    <property type="project" value="UniProtKB-KW"/>
</dbReference>
<feature type="domain" description="FAD-binding" evidence="3">
    <location>
        <begin position="6"/>
        <end position="337"/>
    </location>
</feature>
<dbReference type="STRING" id="154981.AKJ29_13335"/>
<name>A0A0P7JQG9_9RHOB</name>
<dbReference type="InterPro" id="IPR036188">
    <property type="entry name" value="FAD/NAD-bd_sf"/>
</dbReference>
<sequence>MTKPQMNILIVGGGIGGCAAAIALSKEGHKVRIAEKQAEWAFHSSGIFIYSNGLEVLNDLGVLDEILEAGFAIPGGVNAYYDNLGKPIVNTVYPTAADGAIPAIVGMKRAELHRVLATRMEELAVPVDLGTAVASISQKGDQVDVTFSDGREVSYDLVIGADGLRSSTRAQIGIDIQPSYSGFGVWRSVHERPADLTDKIMMMGPAKRFGVMPISEDLLYTFGTVKEEEGMFFPKETWSATMRSRFAEFAGPASQFLDGLNETSEIIFTAVEEVKIPLPWHRGRVVLIGDAAHASTPFMGQGGAMAMQDAIILARLLSGPLQVEDALQKFGDVRFPVCKFVQDVSRAVGEAGAREVSEGMEERLLDFAATAQGAVDAFYNKLAELNAEAETKILSV</sequence>
<dbReference type="OrthoDB" id="4230779at2"/>
<dbReference type="InterPro" id="IPR002938">
    <property type="entry name" value="FAD-bd"/>
</dbReference>
<proteinExistence type="predicted"/>
<dbReference type="RefSeq" id="WP_055190131.1">
    <property type="nucleotide sequence ID" value="NZ_FPBS01000031.1"/>
</dbReference>
<dbReference type="PANTHER" id="PTHR13789:SF309">
    <property type="entry name" value="PUTATIVE (AFU_ORTHOLOGUE AFUA_6G14510)-RELATED"/>
    <property type="match status" value="1"/>
</dbReference>
<dbReference type="EMBL" id="LKBA01000006">
    <property type="protein sequence ID" value="KPN63612.1"/>
    <property type="molecule type" value="Genomic_DNA"/>
</dbReference>
<reference evidence="4 5" key="1">
    <citation type="submission" date="2015-09" db="EMBL/GenBank/DDBJ databases">
        <title>Draft genome sequence of Aliiroseovarius crassostreae CV919-312TSm, the causative agent of Roseovarius Oyster Disease (formerly Juvenile Oyster Disease).</title>
        <authorList>
            <person name="Kessner L."/>
            <person name="Spinard E."/>
            <person name="Nelson D."/>
        </authorList>
    </citation>
    <scope>NUCLEOTIDE SEQUENCE [LARGE SCALE GENOMIC DNA]</scope>
    <source>
        <strain evidence="4 5">CV919-312</strain>
    </source>
</reference>
<keyword evidence="1" id="KW-0560">Oxidoreductase</keyword>
<comment type="caution">
    <text evidence="4">The sequence shown here is derived from an EMBL/GenBank/DDBJ whole genome shotgun (WGS) entry which is preliminary data.</text>
</comment>
<dbReference type="Pfam" id="PF01494">
    <property type="entry name" value="FAD_binding_3"/>
    <property type="match status" value="1"/>
</dbReference>
<evidence type="ECO:0000259" key="3">
    <source>
        <dbReference type="Pfam" id="PF01494"/>
    </source>
</evidence>
<gene>
    <name evidence="4" type="ORF">AKJ29_13335</name>
</gene>
<dbReference type="PROSITE" id="PS51257">
    <property type="entry name" value="PROKAR_LIPOPROTEIN"/>
    <property type="match status" value="1"/>
</dbReference>
<evidence type="ECO:0000313" key="4">
    <source>
        <dbReference type="EMBL" id="KPN63612.1"/>
    </source>
</evidence>
<evidence type="ECO:0000256" key="2">
    <source>
        <dbReference type="ARBA" id="ARBA00023033"/>
    </source>
</evidence>
<dbReference type="PANTHER" id="PTHR13789">
    <property type="entry name" value="MONOOXYGENASE"/>
    <property type="match status" value="1"/>
</dbReference>
<dbReference type="PRINTS" id="PR00420">
    <property type="entry name" value="RNGMNOXGNASE"/>
</dbReference>
<protein>
    <submittedName>
        <fullName evidence="4">Monooxygenase</fullName>
    </submittedName>
</protein>
<dbReference type="SUPFAM" id="SSF51905">
    <property type="entry name" value="FAD/NAD(P)-binding domain"/>
    <property type="match status" value="1"/>
</dbReference>
<organism evidence="4 5">
    <name type="scientific">Aliiroseovarius crassostreae</name>
    <dbReference type="NCBI Taxonomy" id="154981"/>
    <lineage>
        <taxon>Bacteria</taxon>
        <taxon>Pseudomonadati</taxon>
        <taxon>Pseudomonadota</taxon>
        <taxon>Alphaproteobacteria</taxon>
        <taxon>Rhodobacterales</taxon>
        <taxon>Paracoccaceae</taxon>
        <taxon>Aliiroseovarius</taxon>
    </lineage>
</organism>
<keyword evidence="5" id="KW-1185">Reference proteome</keyword>
<dbReference type="GO" id="GO:0071949">
    <property type="term" value="F:FAD binding"/>
    <property type="evidence" value="ECO:0007669"/>
    <property type="project" value="InterPro"/>
</dbReference>
<dbReference type="InterPro" id="IPR050493">
    <property type="entry name" value="FAD-dep_Monooxygenase_BioMet"/>
</dbReference>
<dbReference type="Proteomes" id="UP000050471">
    <property type="component" value="Unassembled WGS sequence"/>
</dbReference>
<accession>A0A0P7JQG9</accession>
<dbReference type="AlphaFoldDB" id="A0A0P7JQG9"/>
<evidence type="ECO:0000256" key="1">
    <source>
        <dbReference type="ARBA" id="ARBA00023002"/>
    </source>
</evidence>
<keyword evidence="2 4" id="KW-0503">Monooxygenase</keyword>
<evidence type="ECO:0000313" key="5">
    <source>
        <dbReference type="Proteomes" id="UP000050471"/>
    </source>
</evidence>
<dbReference type="Gene3D" id="3.50.50.60">
    <property type="entry name" value="FAD/NAD(P)-binding domain"/>
    <property type="match status" value="1"/>
</dbReference>